<dbReference type="GO" id="GO:0005634">
    <property type="term" value="C:nucleus"/>
    <property type="evidence" value="ECO:0007669"/>
    <property type="project" value="UniProtKB-SubCell"/>
</dbReference>
<dbReference type="SMART" id="SM00066">
    <property type="entry name" value="GAL4"/>
    <property type="match status" value="1"/>
</dbReference>
<dbReference type="InterPro" id="IPR001138">
    <property type="entry name" value="Zn2Cys6_DnaBD"/>
</dbReference>
<dbReference type="Pfam" id="PF00172">
    <property type="entry name" value="Zn_clus"/>
    <property type="match status" value="1"/>
</dbReference>
<evidence type="ECO:0000259" key="5">
    <source>
        <dbReference type="PROSITE" id="PS50048"/>
    </source>
</evidence>
<dbReference type="CDD" id="cd00067">
    <property type="entry name" value="GAL4"/>
    <property type="match status" value="1"/>
</dbReference>
<dbReference type="PANTHER" id="PTHR31001:SF90">
    <property type="entry name" value="CENTROMERE DNA-BINDING PROTEIN COMPLEX CBF3 SUBUNIT B"/>
    <property type="match status" value="1"/>
</dbReference>
<dbReference type="PANTHER" id="PTHR31001">
    <property type="entry name" value="UNCHARACTERIZED TRANSCRIPTIONAL REGULATORY PROTEIN"/>
    <property type="match status" value="1"/>
</dbReference>
<dbReference type="GO" id="GO:0008270">
    <property type="term" value="F:zinc ion binding"/>
    <property type="evidence" value="ECO:0007669"/>
    <property type="project" value="InterPro"/>
</dbReference>
<keyword evidence="3" id="KW-0539">Nucleus</keyword>
<keyword evidence="2" id="KW-0479">Metal-binding</keyword>
<gene>
    <name evidence="6" type="ORF">I312_02784</name>
</gene>
<evidence type="ECO:0000256" key="2">
    <source>
        <dbReference type="ARBA" id="ARBA00022723"/>
    </source>
</evidence>
<dbReference type="InterPro" id="IPR007219">
    <property type="entry name" value="XnlR_reg_dom"/>
</dbReference>
<feature type="compositionally biased region" description="Basic and acidic residues" evidence="4">
    <location>
        <begin position="732"/>
        <end position="749"/>
    </location>
</feature>
<feature type="compositionally biased region" description="Low complexity" evidence="4">
    <location>
        <begin position="162"/>
        <end position="174"/>
    </location>
</feature>
<accession>A0A0D0UHG0</accession>
<dbReference type="InterPro" id="IPR036864">
    <property type="entry name" value="Zn2-C6_fun-type_DNA-bd_sf"/>
</dbReference>
<organism evidence="6">
    <name type="scientific">Cryptococcus bacillisporus CA1280</name>
    <dbReference type="NCBI Taxonomy" id="1296109"/>
    <lineage>
        <taxon>Eukaryota</taxon>
        <taxon>Fungi</taxon>
        <taxon>Dikarya</taxon>
        <taxon>Basidiomycota</taxon>
        <taxon>Agaricomycotina</taxon>
        <taxon>Tremellomycetes</taxon>
        <taxon>Tremellales</taxon>
        <taxon>Cryptococcaceae</taxon>
        <taxon>Cryptococcus</taxon>
        <taxon>Cryptococcus gattii species complex</taxon>
    </lineage>
</organism>
<evidence type="ECO:0000313" key="6">
    <source>
        <dbReference type="EMBL" id="KIR47638.1"/>
    </source>
</evidence>
<dbReference type="PROSITE" id="PS00463">
    <property type="entry name" value="ZN2_CY6_FUNGAL_1"/>
    <property type="match status" value="1"/>
</dbReference>
<reference evidence="6" key="1">
    <citation type="submission" date="2015-01" db="EMBL/GenBank/DDBJ databases">
        <title>The Genome Sequence of Cryptococcus gattii CA1280.</title>
        <authorList>
            <consortium name="The Broad Institute Genomics Platform"/>
            <person name="Cuomo C."/>
            <person name="Litvintseva A."/>
            <person name="Chen Y."/>
            <person name="Heitman J."/>
            <person name="Sun S."/>
            <person name="Springer D."/>
            <person name="Dromer F."/>
            <person name="Young S."/>
            <person name="Zeng Q."/>
            <person name="Gargeya S."/>
            <person name="Abouelleil A."/>
            <person name="Alvarado L."/>
            <person name="Chapman S.B."/>
            <person name="Gainer-Dewar J."/>
            <person name="Goldberg J."/>
            <person name="Griggs A."/>
            <person name="Gujja S."/>
            <person name="Hansen M."/>
            <person name="Howarth C."/>
            <person name="Imamovic A."/>
            <person name="Larimer J."/>
            <person name="Murphy C."/>
            <person name="Naylor J."/>
            <person name="Pearson M."/>
            <person name="Priest M."/>
            <person name="Roberts A."/>
            <person name="Saif S."/>
            <person name="Shea T."/>
            <person name="Sykes S."/>
            <person name="Wortman J."/>
            <person name="Nusbaum C."/>
            <person name="Birren B."/>
        </authorList>
    </citation>
    <scope>NUCLEOTIDE SEQUENCE [LARGE SCALE GENOMIC DNA]</scope>
    <source>
        <strain evidence="6">CA1280</strain>
    </source>
</reference>
<dbReference type="AlphaFoldDB" id="A0A0D0UHG0"/>
<feature type="compositionally biased region" description="Basic and acidic residues" evidence="4">
    <location>
        <begin position="243"/>
        <end position="260"/>
    </location>
</feature>
<feature type="compositionally biased region" description="Low complexity" evidence="4">
    <location>
        <begin position="683"/>
        <end position="707"/>
    </location>
</feature>
<dbReference type="PROSITE" id="PS50048">
    <property type="entry name" value="ZN2_CY6_FUNGAL_2"/>
    <property type="match status" value="1"/>
</dbReference>
<dbReference type="EMBL" id="KN847979">
    <property type="protein sequence ID" value="KIR47638.1"/>
    <property type="molecule type" value="Genomic_DNA"/>
</dbReference>
<feature type="compositionally biased region" description="Low complexity" evidence="4">
    <location>
        <begin position="799"/>
        <end position="823"/>
    </location>
</feature>
<dbReference type="InterPro" id="IPR050613">
    <property type="entry name" value="Sec_Metabolite_Reg"/>
</dbReference>
<feature type="region of interest" description="Disordered" evidence="4">
    <location>
        <begin position="799"/>
        <end position="844"/>
    </location>
</feature>
<feature type="region of interest" description="Disordered" evidence="4">
    <location>
        <begin position="156"/>
        <end position="321"/>
    </location>
</feature>
<dbReference type="GO" id="GO:0003677">
    <property type="term" value="F:DNA binding"/>
    <property type="evidence" value="ECO:0007669"/>
    <property type="project" value="InterPro"/>
</dbReference>
<evidence type="ECO:0000256" key="4">
    <source>
        <dbReference type="SAM" id="MobiDB-lite"/>
    </source>
</evidence>
<feature type="domain" description="Zn(2)-C6 fungal-type" evidence="5">
    <location>
        <begin position="8"/>
        <end position="37"/>
    </location>
</feature>
<feature type="compositionally biased region" description="Pro residues" evidence="4">
    <location>
        <begin position="125"/>
        <end position="142"/>
    </location>
</feature>
<dbReference type="CDD" id="cd12148">
    <property type="entry name" value="fungal_TF_MHR"/>
    <property type="match status" value="1"/>
</dbReference>
<dbReference type="HOGENOM" id="CLU_306948_0_0_1"/>
<dbReference type="Pfam" id="PF04082">
    <property type="entry name" value="Fungal_trans"/>
    <property type="match status" value="1"/>
</dbReference>
<dbReference type="SUPFAM" id="SSF57701">
    <property type="entry name" value="Zn2/Cys6 DNA-binding domain"/>
    <property type="match status" value="1"/>
</dbReference>
<evidence type="ECO:0000256" key="1">
    <source>
        <dbReference type="ARBA" id="ARBA00004123"/>
    </source>
</evidence>
<comment type="subcellular location">
    <subcellularLocation>
        <location evidence="1">Nucleus</location>
    </subcellularLocation>
</comment>
<protein>
    <recommendedName>
        <fullName evidence="5">Zn(2)-C6 fungal-type domain-containing protein</fullName>
    </recommendedName>
</protein>
<dbReference type="OrthoDB" id="2575385at2759"/>
<proteinExistence type="predicted"/>
<sequence>MSSRKAYSCTSCRTKKIKCDRRKVCGQCRRKSIECIWPANGVPLEDEVEPPAAPALSSPINTPYHPHTLPLPIRSGPSYHPLTSHIHPHTLPNPHSHAYGHGHSHIPSTTSISIATSATRTRAQSPPPPHQSPAAVPGPPVVDVPHTVVHAEQLDHSILNNPDSPSLPSGSRSPRASDRMGDSRTIINAALAGSRPDHLGDSDRNRDRSRANDKPVNRPSSSESFMRKEDGEEFRDYTLTQPRPRERDERDETPNHEYEGAARPCQDKGGGTRQGNRITPTPTPGTAPITKAVDGGPAIREADPAAAAPGGSATKSRQHRSYPFHPGGVDGDGMLIFESLIYSWNASNGYVLRSPLYLIHHPLHLPTFLAQYNQFWSMSPSHRRSTVHSRWLALLYIILCLGDHFGDEDMSTDVTLEGRLLVACEDCLAHADFLDEPSTETIQTIICLNLYLNNKNRVNAARSLLGTAIKMAISMGMSLGRRLWWSLVSQDAYTASNSGFTYLINLSHASTGLFANLDDGEIRPSGFHSPSKPLSETTTATYHILKIDFALVVRHFIDAVNVDFPNASYEAIMELDRQFRQVYDSLPAAFRPDLPQPFELSYAGSKQYLVEQRIFMGITLHNRIMRLHRAYMVRGYDDPKYEYSTRVCLESAYALPISRTSPVACRGLKVLRALLSRDSEVSQQAQSLPQAQPQPPQQNQTQDQGQNPRKRKHSHEGDDSDERSGGKSSASKMREKWSVHAHGDTDRSEPSQLDLANTSLTDLERLLRQAFPFVNPSSSSISSVSSFTPSIAASATSASAPASGSASAPGSGSHPGPAPGSDSVSDGGAVPNAGMGIGTTSAAATSDPAAEFWQSLFSMNSW</sequence>
<dbReference type="SMART" id="SM00906">
    <property type="entry name" value="Fungal_trans"/>
    <property type="match status" value="1"/>
</dbReference>
<feature type="region of interest" description="Disordered" evidence="4">
    <location>
        <begin position="681"/>
        <end position="753"/>
    </location>
</feature>
<feature type="compositionally biased region" description="Basic and acidic residues" evidence="4">
    <location>
        <begin position="195"/>
        <end position="216"/>
    </location>
</feature>
<evidence type="ECO:0000256" key="3">
    <source>
        <dbReference type="ARBA" id="ARBA00023242"/>
    </source>
</evidence>
<feature type="region of interest" description="Disordered" evidence="4">
    <location>
        <begin position="118"/>
        <end position="143"/>
    </location>
</feature>
<dbReference type="GO" id="GO:0000981">
    <property type="term" value="F:DNA-binding transcription factor activity, RNA polymerase II-specific"/>
    <property type="evidence" value="ECO:0007669"/>
    <property type="project" value="InterPro"/>
</dbReference>
<dbReference type="Gene3D" id="4.10.240.10">
    <property type="entry name" value="Zn(2)-C6 fungal-type DNA-binding domain"/>
    <property type="match status" value="1"/>
</dbReference>
<feature type="compositionally biased region" description="Basic and acidic residues" evidence="4">
    <location>
        <begin position="225"/>
        <end position="236"/>
    </location>
</feature>
<dbReference type="GO" id="GO:0006351">
    <property type="term" value="P:DNA-templated transcription"/>
    <property type="evidence" value="ECO:0007669"/>
    <property type="project" value="InterPro"/>
</dbReference>
<feature type="compositionally biased region" description="Low complexity" evidence="4">
    <location>
        <begin position="278"/>
        <end position="313"/>
    </location>
</feature>
<name>A0A0D0UHG0_CRYGA</name>